<dbReference type="GO" id="GO:0071339">
    <property type="term" value="C:MLL1 complex"/>
    <property type="evidence" value="ECO:0007669"/>
    <property type="project" value="TreeGrafter"/>
</dbReference>
<evidence type="ECO:0000259" key="5">
    <source>
        <dbReference type="Pfam" id="PF12333"/>
    </source>
</evidence>
<evidence type="ECO:0000256" key="4">
    <source>
        <dbReference type="ARBA" id="ARBA00023242"/>
    </source>
</evidence>
<evidence type="ECO:0000313" key="8">
    <source>
        <dbReference type="Proteomes" id="UP001066276"/>
    </source>
</evidence>
<dbReference type="FunFam" id="1.25.10.10:FF:000164">
    <property type="entry name" value="Testis-expressed sequence 10 protein"/>
    <property type="match status" value="1"/>
</dbReference>
<evidence type="ECO:0008006" key="9">
    <source>
        <dbReference type="Google" id="ProtNLM"/>
    </source>
</evidence>
<dbReference type="Gene3D" id="1.25.10.10">
    <property type="entry name" value="Leucine-rich Repeat Variant"/>
    <property type="match status" value="1"/>
</dbReference>
<proteinExistence type="inferred from homology"/>
<evidence type="ECO:0000256" key="2">
    <source>
        <dbReference type="ARBA" id="ARBA00004642"/>
    </source>
</evidence>
<comment type="subcellular location">
    <subcellularLocation>
        <location evidence="1">Nucleus</location>
        <location evidence="1">Nucleolus</location>
    </subcellularLocation>
    <subcellularLocation>
        <location evidence="2">Nucleus</location>
        <location evidence="2">Nucleoplasm</location>
    </subcellularLocation>
</comment>
<dbReference type="Pfam" id="PF25781">
    <property type="entry name" value="TPR_TEX10"/>
    <property type="match status" value="1"/>
</dbReference>
<comment type="caution">
    <text evidence="7">The sequence shown here is derived from an EMBL/GenBank/DDBJ whole genome shotgun (WGS) entry which is preliminary data.</text>
</comment>
<evidence type="ECO:0000256" key="3">
    <source>
        <dbReference type="ARBA" id="ARBA00006427"/>
    </source>
</evidence>
<evidence type="ECO:0000259" key="6">
    <source>
        <dbReference type="Pfam" id="PF25781"/>
    </source>
</evidence>
<dbReference type="InterPro" id="IPR016024">
    <property type="entry name" value="ARM-type_fold"/>
</dbReference>
<dbReference type="InterPro" id="IPR057949">
    <property type="entry name" value="TPR_TEX10"/>
</dbReference>
<keyword evidence="8" id="KW-1185">Reference proteome</keyword>
<comment type="similarity">
    <text evidence="3">Belongs to the IPI1/TEX10 family.</text>
</comment>
<dbReference type="EMBL" id="JANPWB010000003">
    <property type="protein sequence ID" value="KAJ1203232.1"/>
    <property type="molecule type" value="Genomic_DNA"/>
</dbReference>
<feature type="domain" description="Pre-rRNA-processing protein Ipi1 N-terminal" evidence="5">
    <location>
        <begin position="175"/>
        <end position="277"/>
    </location>
</feature>
<dbReference type="InterPro" id="IPR011989">
    <property type="entry name" value="ARM-like"/>
</dbReference>
<dbReference type="GO" id="GO:0005730">
    <property type="term" value="C:nucleolus"/>
    <property type="evidence" value="ECO:0007669"/>
    <property type="project" value="UniProtKB-SubCell"/>
</dbReference>
<dbReference type="Proteomes" id="UP001066276">
    <property type="component" value="Chromosome 2_1"/>
</dbReference>
<organism evidence="7 8">
    <name type="scientific">Pleurodeles waltl</name>
    <name type="common">Iberian ribbed newt</name>
    <dbReference type="NCBI Taxonomy" id="8319"/>
    <lineage>
        <taxon>Eukaryota</taxon>
        <taxon>Metazoa</taxon>
        <taxon>Chordata</taxon>
        <taxon>Craniata</taxon>
        <taxon>Vertebrata</taxon>
        <taxon>Euteleostomi</taxon>
        <taxon>Amphibia</taxon>
        <taxon>Batrachia</taxon>
        <taxon>Caudata</taxon>
        <taxon>Salamandroidea</taxon>
        <taxon>Salamandridae</taxon>
        <taxon>Pleurodelinae</taxon>
        <taxon>Pleurodeles</taxon>
    </lineage>
</organism>
<evidence type="ECO:0000313" key="7">
    <source>
        <dbReference type="EMBL" id="KAJ1203232.1"/>
    </source>
</evidence>
<dbReference type="Pfam" id="PF12333">
    <property type="entry name" value="Ipi1_N"/>
    <property type="match status" value="1"/>
</dbReference>
<dbReference type="AlphaFoldDB" id="A0AAV7VRE4"/>
<keyword evidence="4" id="KW-0539">Nucleus</keyword>
<dbReference type="PANTHER" id="PTHR16056">
    <property type="entry name" value="REGULATOR OF MICROTUBULE DYNAMICS PROTEIN"/>
    <property type="match status" value="1"/>
</dbReference>
<feature type="non-terminal residue" evidence="7">
    <location>
        <position position="853"/>
    </location>
</feature>
<protein>
    <recommendedName>
        <fullName evidence="9">Pre-rRNA-processing protein Ipi1 N-terminal domain-containing protein</fullName>
    </recommendedName>
</protein>
<reference evidence="7" key="1">
    <citation type="journal article" date="2022" name="bioRxiv">
        <title>Sequencing and chromosome-scale assembly of the giantPleurodeles waltlgenome.</title>
        <authorList>
            <person name="Brown T."/>
            <person name="Elewa A."/>
            <person name="Iarovenko S."/>
            <person name="Subramanian E."/>
            <person name="Araus A.J."/>
            <person name="Petzold A."/>
            <person name="Susuki M."/>
            <person name="Suzuki K.-i.T."/>
            <person name="Hayashi T."/>
            <person name="Toyoda A."/>
            <person name="Oliveira C."/>
            <person name="Osipova E."/>
            <person name="Leigh N.D."/>
            <person name="Simon A."/>
            <person name="Yun M.H."/>
        </authorList>
    </citation>
    <scope>NUCLEOTIDE SEQUENCE</scope>
    <source>
        <strain evidence="7">20211129_DDA</strain>
        <tissue evidence="7">Liver</tissue>
    </source>
</reference>
<gene>
    <name evidence="7" type="ORF">NDU88_007025</name>
</gene>
<evidence type="ECO:0000256" key="1">
    <source>
        <dbReference type="ARBA" id="ARBA00004604"/>
    </source>
</evidence>
<dbReference type="SUPFAM" id="SSF48371">
    <property type="entry name" value="ARM repeat"/>
    <property type="match status" value="1"/>
</dbReference>
<sequence length="853" mass="96272">RDTGNCTKVNGAPGGTNHFPDSLNSCLRVLLFLVPFCSSMAKKRRRQDDFQKVKLKVGQKKIRPENSTQSNFRTKAIRLPEQLRCLNQQQLQPTNNRKLSVQDLLSQIHHYNASVRQGALLGLRDLLSLHPTMIDAHLSSIVSEVAAMFTDKDPTVRGATVSLLQLVAPKIPMKQMSPFFPLISAHLSSAMTHIVEAIQEDSLLVFDVLLDEYPILLASRSNMLLKNFVELISHHHLSKGAKGAVKSSAWTLSVNPNRTLTSQQWSLNVLIRLKKLLQALSDNALNNSEEGEALFSRKDLADLCHDFKWLEHASGQQHIEIYEGGECWIPLFSLRSLVSVGGSLEEGLSSAEKLKGFIESIIPLLIECWVEASSAQPSSGNILKPESQQLMQQVLNIIYLLWRLSEQQDKIHKMEVWLRTKYLKDFNHFFMNHFPYFVCDPATYLKTPQGKRQTGFPSNGLDHLLLNLTLCDIMVSLANSSTFQSDSDWLDRIRKFVTEILMDGWKLNWKQLNRLLGVTWRLMVVQRNRVSTERLIRAVYMLYQQKNLAFPVRSLLLNFFSRIYLRDEDFNLLGSNSRNKALFHWLSSLPVQLVQLSSRNPELSTQLIDTIHAAAARSNKELLSSLQATACQIYDPHDGILVLLPAESQKRLVQLLYFLPCMPKNLLACLNRCCIMGRLSSSTAAAIVGILHTRSTFSGWTSSVESSIMSDVDYFSFLFSTLAGFSSEELSWLQDSRGRPHICHTHVSPVHLFLTDHNQFVHHCTVTEAVCQSLSTIPARSQCLDIIHNAIHKHLADFLVIPDSMAASILRATTRLVDQSCLPSDNLKKFLASCSCSLLFYVVTLENENAKLA</sequence>
<feature type="domain" description="TEX10-like TPR repeats" evidence="6">
    <location>
        <begin position="583"/>
        <end position="850"/>
    </location>
</feature>
<dbReference type="InterPro" id="IPR024679">
    <property type="entry name" value="Ipi1_N"/>
</dbReference>
<accession>A0AAV7VRE4</accession>
<feature type="non-terminal residue" evidence="7">
    <location>
        <position position="1"/>
    </location>
</feature>
<name>A0AAV7VRE4_PLEWA</name>
<dbReference type="PANTHER" id="PTHR16056:SF2">
    <property type="entry name" value="TESTIS-EXPRESSED PROTEIN 10"/>
    <property type="match status" value="1"/>
</dbReference>